<accession>A0A0A0KPV5</accession>
<proteinExistence type="predicted"/>
<dbReference type="AlphaFoldDB" id="A0A0A0KPV5"/>
<dbReference type="Gramene" id="KGN50427">
    <property type="protein sequence ID" value="KGN50427"/>
    <property type="gene ID" value="Csa_5G173540"/>
</dbReference>
<gene>
    <name evidence="1" type="ORF">Csa_5G173540</name>
</gene>
<keyword evidence="2" id="KW-1185">Reference proteome</keyword>
<name>A0A0A0KPV5_CUCSA</name>
<sequence length="68" mass="8096">MYITCIPFLPFFLLLLLLFLLLFPLFSLSLSPISILRIHSQAKGFSFHYFSGFNSLFRFSRDFWILLK</sequence>
<evidence type="ECO:0000313" key="2">
    <source>
        <dbReference type="Proteomes" id="UP000029981"/>
    </source>
</evidence>
<reference evidence="1 2" key="3">
    <citation type="journal article" date="2010" name="BMC Genomics">
        <title>Transcriptome sequencing and comparative analysis of cucumber flowers with different sex types.</title>
        <authorList>
            <person name="Guo S."/>
            <person name="Zheng Y."/>
            <person name="Joung J.G."/>
            <person name="Liu S."/>
            <person name="Zhang Z."/>
            <person name="Crasta O.R."/>
            <person name="Sobral B.W."/>
            <person name="Xu Y."/>
            <person name="Huang S."/>
            <person name="Fei Z."/>
        </authorList>
    </citation>
    <scope>NUCLEOTIDE SEQUENCE [LARGE SCALE GENOMIC DNA]</scope>
    <source>
        <strain evidence="2">cv. 9930</strain>
    </source>
</reference>
<reference evidence="1 2" key="4">
    <citation type="journal article" date="2011" name="BMC Genomics">
        <title>RNA-Seq improves annotation of protein-coding genes in the cucumber genome.</title>
        <authorList>
            <person name="Li Z."/>
            <person name="Zhang Z."/>
            <person name="Yan P."/>
            <person name="Huang S."/>
            <person name="Fei Z."/>
            <person name="Lin K."/>
        </authorList>
    </citation>
    <scope>NUCLEOTIDE SEQUENCE [LARGE SCALE GENOMIC DNA]</scope>
    <source>
        <strain evidence="2">cv. 9930</strain>
    </source>
</reference>
<organism evidence="1 2">
    <name type="scientific">Cucumis sativus</name>
    <name type="common">Cucumber</name>
    <dbReference type="NCBI Taxonomy" id="3659"/>
    <lineage>
        <taxon>Eukaryota</taxon>
        <taxon>Viridiplantae</taxon>
        <taxon>Streptophyta</taxon>
        <taxon>Embryophyta</taxon>
        <taxon>Tracheophyta</taxon>
        <taxon>Spermatophyta</taxon>
        <taxon>Magnoliopsida</taxon>
        <taxon>eudicotyledons</taxon>
        <taxon>Gunneridae</taxon>
        <taxon>Pentapetalae</taxon>
        <taxon>rosids</taxon>
        <taxon>fabids</taxon>
        <taxon>Cucurbitales</taxon>
        <taxon>Cucurbitaceae</taxon>
        <taxon>Benincaseae</taxon>
        <taxon>Cucumis</taxon>
    </lineage>
</organism>
<evidence type="ECO:0000313" key="1">
    <source>
        <dbReference type="EMBL" id="KGN50427.1"/>
    </source>
</evidence>
<reference evidence="1 2" key="1">
    <citation type="journal article" date="2009" name="Nat. Genet.">
        <title>The genome of the cucumber, Cucumis sativus L.</title>
        <authorList>
            <person name="Huang S."/>
            <person name="Li R."/>
            <person name="Zhang Z."/>
            <person name="Li L."/>
            <person name="Gu X."/>
            <person name="Fan W."/>
            <person name="Lucas W.J."/>
            <person name="Wang X."/>
            <person name="Xie B."/>
            <person name="Ni P."/>
            <person name="Ren Y."/>
            <person name="Zhu H."/>
            <person name="Li J."/>
            <person name="Lin K."/>
            <person name="Jin W."/>
            <person name="Fei Z."/>
            <person name="Li G."/>
            <person name="Staub J."/>
            <person name="Kilian A."/>
            <person name="van der Vossen E.A."/>
            <person name="Wu Y."/>
            <person name="Guo J."/>
            <person name="He J."/>
            <person name="Jia Z."/>
            <person name="Ren Y."/>
            <person name="Tian G."/>
            <person name="Lu Y."/>
            <person name="Ruan J."/>
            <person name="Qian W."/>
            <person name="Wang M."/>
            <person name="Huang Q."/>
            <person name="Li B."/>
            <person name="Xuan Z."/>
            <person name="Cao J."/>
            <person name="Asan"/>
            <person name="Wu Z."/>
            <person name="Zhang J."/>
            <person name="Cai Q."/>
            <person name="Bai Y."/>
            <person name="Zhao B."/>
            <person name="Han Y."/>
            <person name="Li Y."/>
            <person name="Li X."/>
            <person name="Wang S."/>
            <person name="Shi Q."/>
            <person name="Liu S."/>
            <person name="Cho W.K."/>
            <person name="Kim J.Y."/>
            <person name="Xu Y."/>
            <person name="Heller-Uszynska K."/>
            <person name="Miao H."/>
            <person name="Cheng Z."/>
            <person name="Zhang S."/>
            <person name="Wu J."/>
            <person name="Yang Y."/>
            <person name="Kang H."/>
            <person name="Li M."/>
            <person name="Liang H."/>
            <person name="Ren X."/>
            <person name="Shi Z."/>
            <person name="Wen M."/>
            <person name="Jian M."/>
            <person name="Yang H."/>
            <person name="Zhang G."/>
            <person name="Yang Z."/>
            <person name="Chen R."/>
            <person name="Liu S."/>
            <person name="Li J."/>
            <person name="Ma L."/>
            <person name="Liu H."/>
            <person name="Zhou Y."/>
            <person name="Zhao J."/>
            <person name="Fang X."/>
            <person name="Li G."/>
            <person name="Fang L."/>
            <person name="Li Y."/>
            <person name="Liu D."/>
            <person name="Zheng H."/>
            <person name="Zhang Y."/>
            <person name="Qin N."/>
            <person name="Li Z."/>
            <person name="Yang G."/>
            <person name="Yang S."/>
            <person name="Bolund L."/>
            <person name="Kristiansen K."/>
            <person name="Zheng H."/>
            <person name="Li S."/>
            <person name="Zhang X."/>
            <person name="Yang H."/>
            <person name="Wang J."/>
            <person name="Sun R."/>
            <person name="Zhang B."/>
            <person name="Jiang S."/>
            <person name="Wang J."/>
            <person name="Du Y."/>
            <person name="Li S."/>
        </authorList>
    </citation>
    <scope>NUCLEOTIDE SEQUENCE [LARGE SCALE GENOMIC DNA]</scope>
    <source>
        <strain evidence="2">cv. 9930</strain>
    </source>
</reference>
<reference evidence="1 2" key="2">
    <citation type="journal article" date="2009" name="PLoS ONE">
        <title>An integrated genetic and cytogenetic map of the cucumber genome.</title>
        <authorList>
            <person name="Ren Y."/>
            <person name="Zhang Z."/>
            <person name="Liu J."/>
            <person name="Staub J.E."/>
            <person name="Han Y."/>
            <person name="Cheng Z."/>
            <person name="Li X."/>
            <person name="Lu J."/>
            <person name="Miao H."/>
            <person name="Kang H."/>
            <person name="Xie B."/>
            <person name="Gu X."/>
            <person name="Wang X."/>
            <person name="Du Y."/>
            <person name="Jin W."/>
            <person name="Huang S."/>
        </authorList>
    </citation>
    <scope>NUCLEOTIDE SEQUENCE [LARGE SCALE GENOMIC DNA]</scope>
    <source>
        <strain evidence="2">cv. 9930</strain>
    </source>
</reference>
<dbReference type="EMBL" id="CM002926">
    <property type="protein sequence ID" value="KGN50427.1"/>
    <property type="molecule type" value="Genomic_DNA"/>
</dbReference>
<dbReference type="Proteomes" id="UP000029981">
    <property type="component" value="Chromosome 5"/>
</dbReference>
<protein>
    <submittedName>
        <fullName evidence="1">Uncharacterized protein</fullName>
    </submittedName>
</protein>